<organism evidence="1 2">
    <name type="scientific">Methylorubrum extorquens</name>
    <name type="common">Methylobacterium dichloromethanicum</name>
    <name type="synonym">Methylobacterium extorquens</name>
    <dbReference type="NCBI Taxonomy" id="408"/>
    <lineage>
        <taxon>Bacteria</taxon>
        <taxon>Pseudomonadati</taxon>
        <taxon>Pseudomonadota</taxon>
        <taxon>Alphaproteobacteria</taxon>
        <taxon>Hyphomicrobiales</taxon>
        <taxon>Methylobacteriaceae</taxon>
        <taxon>Methylorubrum</taxon>
    </lineage>
</organism>
<dbReference type="Pfam" id="PF13646">
    <property type="entry name" value="HEAT_2"/>
    <property type="match status" value="1"/>
</dbReference>
<sequence>MREVHEVDTPIPASWVTTDLVCASAATIGDTNWSRVPRSFRFFRIVHGRVLADVSVANEHRIPDDCWDDGKQLLDAHCAAHGIVPTIRVPDLPRVAGLAAALAPDAAAPQVQVAALLWRAGRADLDLLVTAFESNRDPDVRRRIAYALARLGPDASTAVPMLTAALQAPNGHALTYAIGYALASIGAPAAPALKLVATALEATGRRGVDMQIRMLIDAVAAEDERATERLVELLPVLQQSTVLRYVGRKLAEFGPHVLPRVIEIFRSARDDEQREELAYVLRAFGSEGAPALDCLLEALSRTQSDDLRGALCEAINVIGLRSLEALPVVLEAFRSCRNEWPMGRFCDLLGNFGSSAVDALAKEFQAARNDGARTVLAKALGRIGPAAIASAECLSAAAATSDNEVLLRALAEALGRIGAPTETGFTAQVAALQASRFEYDRERIIKVLDPGSAPPLAAIEDLAEILVDARESPANRNLAVVLSGIGARALAPLISALSRSQADESRVLIAHALGRMGAEAAPAMNGLVAALMAAEGDRVRLQIVDEVRRIGRPSAAHLDGLIHLLRRSSELPVLWRLSLAIADVGELAIEPLAGLRDATQNNELRRAITNALSQVVSKRL</sequence>
<dbReference type="Proteomes" id="UP001223720">
    <property type="component" value="Chromosome"/>
</dbReference>
<dbReference type="InterPro" id="IPR004155">
    <property type="entry name" value="PBS_lyase_HEAT"/>
</dbReference>
<dbReference type="PANTHER" id="PTHR12697">
    <property type="entry name" value="PBS LYASE HEAT-LIKE PROTEIN"/>
    <property type="match status" value="1"/>
</dbReference>
<dbReference type="Gene3D" id="1.25.10.10">
    <property type="entry name" value="Leucine-rich Repeat Variant"/>
    <property type="match status" value="2"/>
</dbReference>
<protein>
    <submittedName>
        <fullName evidence="1">HEAT repeat domain-containing protein</fullName>
    </submittedName>
</protein>
<dbReference type="EMBL" id="CP073633">
    <property type="protein sequence ID" value="WHQ68599.1"/>
    <property type="molecule type" value="Genomic_DNA"/>
</dbReference>
<evidence type="ECO:0000313" key="1">
    <source>
        <dbReference type="EMBL" id="WHQ68599.1"/>
    </source>
</evidence>
<dbReference type="SUPFAM" id="SSF48371">
    <property type="entry name" value="ARM repeat"/>
    <property type="match status" value="1"/>
</dbReference>
<dbReference type="RefSeq" id="WP_283535202.1">
    <property type="nucleotide sequence ID" value="NZ_CP073633.1"/>
</dbReference>
<dbReference type="PANTHER" id="PTHR12697:SF5">
    <property type="entry name" value="DEOXYHYPUSINE HYDROXYLASE"/>
    <property type="match status" value="1"/>
</dbReference>
<dbReference type="InterPro" id="IPR016024">
    <property type="entry name" value="ARM-type_fold"/>
</dbReference>
<dbReference type="InterPro" id="IPR011989">
    <property type="entry name" value="ARM-like"/>
</dbReference>
<reference evidence="1" key="1">
    <citation type="journal article" date="2022" name="Biotechnol. Bioprocess Eng.">
        <title>Pan-genome Analysis Reveals Comparative Genomic Features of Central Metabolic Pathways in Methylorubrum extorquens.</title>
        <authorList>
            <person name="Lee G.M."/>
            <person name="Scott-Nevros Z.K."/>
            <person name="Lee S.-M."/>
            <person name="Kim D."/>
        </authorList>
    </citation>
    <scope>NUCLEOTIDE SEQUENCE</scope>
    <source>
        <strain evidence="1">ATCC 55366</strain>
    </source>
</reference>
<dbReference type="AlphaFoldDB" id="A0AAX3WCX1"/>
<evidence type="ECO:0000313" key="2">
    <source>
        <dbReference type="Proteomes" id="UP001223720"/>
    </source>
</evidence>
<dbReference type="SMART" id="SM00567">
    <property type="entry name" value="EZ_HEAT"/>
    <property type="match status" value="2"/>
</dbReference>
<name>A0AAX3WCX1_METEX</name>
<gene>
    <name evidence="1" type="ORF">KEC54_19775</name>
</gene>
<accession>A0AAX3WCX1</accession>
<proteinExistence type="predicted"/>
<dbReference type="GO" id="GO:0016491">
    <property type="term" value="F:oxidoreductase activity"/>
    <property type="evidence" value="ECO:0007669"/>
    <property type="project" value="TreeGrafter"/>
</dbReference>